<protein>
    <submittedName>
        <fullName evidence="1">Uncharacterized protein</fullName>
    </submittedName>
</protein>
<accession>A0A8H3LBQ1</accession>
<dbReference type="SUPFAM" id="SSF64356">
    <property type="entry name" value="SNARE-like"/>
    <property type="match status" value="1"/>
</dbReference>
<dbReference type="Proteomes" id="UP000615446">
    <property type="component" value="Unassembled WGS sequence"/>
</dbReference>
<reference evidence="1" key="1">
    <citation type="submission" date="2019-10" db="EMBL/GenBank/DDBJ databases">
        <title>Conservation and host-specific expression of non-tandemly repeated heterogenous ribosome RNA gene in arbuscular mycorrhizal fungi.</title>
        <authorList>
            <person name="Maeda T."/>
            <person name="Kobayashi Y."/>
            <person name="Nakagawa T."/>
            <person name="Ezawa T."/>
            <person name="Yamaguchi K."/>
            <person name="Bino T."/>
            <person name="Nishimoto Y."/>
            <person name="Shigenobu S."/>
            <person name="Kawaguchi M."/>
        </authorList>
    </citation>
    <scope>NUCLEOTIDE SEQUENCE</scope>
    <source>
        <strain evidence="1">HR1</strain>
    </source>
</reference>
<gene>
    <name evidence="1" type="ORF">RCL2_001261300</name>
</gene>
<comment type="caution">
    <text evidence="1">The sequence shown here is derived from an EMBL/GenBank/DDBJ whole genome shotgun (WGS) entry which is preliminary data.</text>
</comment>
<evidence type="ECO:0000313" key="1">
    <source>
        <dbReference type="EMBL" id="GES85508.1"/>
    </source>
</evidence>
<proteinExistence type="predicted"/>
<organism evidence="1 2">
    <name type="scientific">Rhizophagus clarus</name>
    <dbReference type="NCBI Taxonomy" id="94130"/>
    <lineage>
        <taxon>Eukaryota</taxon>
        <taxon>Fungi</taxon>
        <taxon>Fungi incertae sedis</taxon>
        <taxon>Mucoromycota</taxon>
        <taxon>Glomeromycotina</taxon>
        <taxon>Glomeromycetes</taxon>
        <taxon>Glomerales</taxon>
        <taxon>Glomeraceae</taxon>
        <taxon>Rhizophagus</taxon>
    </lineage>
</organism>
<dbReference type="EMBL" id="BLAL01000156">
    <property type="protein sequence ID" value="GES85508.1"/>
    <property type="molecule type" value="Genomic_DNA"/>
</dbReference>
<dbReference type="AlphaFoldDB" id="A0A8H3LBQ1"/>
<name>A0A8H3LBQ1_9GLOM</name>
<dbReference type="InterPro" id="IPR011012">
    <property type="entry name" value="Longin-like_dom_sf"/>
</dbReference>
<evidence type="ECO:0000313" key="2">
    <source>
        <dbReference type="Proteomes" id="UP000615446"/>
    </source>
</evidence>
<sequence>MKVNSTNKIGDVQFMQKRVKTKVRKSWRNSYIEGSYNLKWTFSTELGLILWLLIEKFFNLHILKNFFPLSNLLIRDVSSTSQI</sequence>
<dbReference type="Gene3D" id="3.30.450.60">
    <property type="match status" value="1"/>
</dbReference>